<dbReference type="GO" id="GO:0005506">
    <property type="term" value="F:iron ion binding"/>
    <property type="evidence" value="ECO:0007669"/>
    <property type="project" value="InterPro"/>
</dbReference>
<evidence type="ECO:0000256" key="4">
    <source>
        <dbReference type="ARBA" id="ARBA00023136"/>
    </source>
</evidence>
<evidence type="ECO:0000256" key="2">
    <source>
        <dbReference type="ARBA" id="ARBA00022692"/>
    </source>
</evidence>
<dbReference type="AlphaFoldDB" id="A0A2S6I9T1"/>
<keyword evidence="2 6" id="KW-0812">Transmembrane</keyword>
<keyword evidence="4 6" id="KW-0472">Membrane</keyword>
<dbReference type="Pfam" id="PF04116">
    <property type="entry name" value="FA_hydroxylase"/>
    <property type="match status" value="1"/>
</dbReference>
<feature type="transmembrane region" description="Helical" evidence="6">
    <location>
        <begin position="47"/>
        <end position="71"/>
    </location>
</feature>
<name>A0A2S6I9T1_9BACT</name>
<keyword evidence="3 6" id="KW-1133">Transmembrane helix</keyword>
<protein>
    <submittedName>
        <fullName evidence="8">Sterol desaturase/sphingolipid hydroxylase (Fatty acid hydroxylase superfamily)</fullName>
    </submittedName>
</protein>
<feature type="transmembrane region" description="Helical" evidence="6">
    <location>
        <begin position="15"/>
        <end position="35"/>
    </location>
</feature>
<keyword evidence="9" id="KW-1185">Reference proteome</keyword>
<dbReference type="Proteomes" id="UP000237662">
    <property type="component" value="Unassembled WGS sequence"/>
</dbReference>
<dbReference type="GO" id="GO:0008610">
    <property type="term" value="P:lipid biosynthetic process"/>
    <property type="evidence" value="ECO:0007669"/>
    <property type="project" value="InterPro"/>
</dbReference>
<evidence type="ECO:0000256" key="5">
    <source>
        <dbReference type="SAM" id="MobiDB-lite"/>
    </source>
</evidence>
<reference evidence="8 9" key="1">
    <citation type="submission" date="2018-02" db="EMBL/GenBank/DDBJ databases">
        <title>Genomic Encyclopedia of Archaeal and Bacterial Type Strains, Phase II (KMG-II): from individual species to whole genera.</title>
        <authorList>
            <person name="Goeker M."/>
        </authorList>
    </citation>
    <scope>NUCLEOTIDE SEQUENCE [LARGE SCALE GENOMIC DNA]</scope>
    <source>
        <strain evidence="8 9">DSM 29526</strain>
    </source>
</reference>
<feature type="compositionally biased region" description="Polar residues" evidence="5">
    <location>
        <begin position="282"/>
        <end position="299"/>
    </location>
</feature>
<organism evidence="8 9">
    <name type="scientific">Neolewinella xylanilytica</name>
    <dbReference type="NCBI Taxonomy" id="1514080"/>
    <lineage>
        <taxon>Bacteria</taxon>
        <taxon>Pseudomonadati</taxon>
        <taxon>Bacteroidota</taxon>
        <taxon>Saprospiria</taxon>
        <taxon>Saprospirales</taxon>
        <taxon>Lewinellaceae</taxon>
        <taxon>Neolewinella</taxon>
    </lineage>
</organism>
<dbReference type="GO" id="GO:0016491">
    <property type="term" value="F:oxidoreductase activity"/>
    <property type="evidence" value="ECO:0007669"/>
    <property type="project" value="InterPro"/>
</dbReference>
<feature type="region of interest" description="Disordered" evidence="5">
    <location>
        <begin position="272"/>
        <end position="299"/>
    </location>
</feature>
<evidence type="ECO:0000313" key="9">
    <source>
        <dbReference type="Proteomes" id="UP000237662"/>
    </source>
</evidence>
<feature type="domain" description="Fatty acid hydroxylase" evidence="7">
    <location>
        <begin position="95"/>
        <end position="231"/>
    </location>
</feature>
<dbReference type="InterPro" id="IPR006694">
    <property type="entry name" value="Fatty_acid_hydroxylase"/>
</dbReference>
<dbReference type="PANTHER" id="PTHR11863">
    <property type="entry name" value="STEROL DESATURASE"/>
    <property type="match status" value="1"/>
</dbReference>
<comment type="subcellular location">
    <subcellularLocation>
        <location evidence="1">Membrane</location>
    </subcellularLocation>
</comment>
<comment type="caution">
    <text evidence="8">The sequence shown here is derived from an EMBL/GenBank/DDBJ whole genome shotgun (WGS) entry which is preliminary data.</text>
</comment>
<evidence type="ECO:0000256" key="6">
    <source>
        <dbReference type="SAM" id="Phobius"/>
    </source>
</evidence>
<evidence type="ECO:0000256" key="3">
    <source>
        <dbReference type="ARBA" id="ARBA00022989"/>
    </source>
</evidence>
<gene>
    <name evidence="8" type="ORF">CLV84_1197</name>
</gene>
<evidence type="ECO:0000259" key="7">
    <source>
        <dbReference type="Pfam" id="PF04116"/>
    </source>
</evidence>
<dbReference type="RefSeq" id="WP_104418797.1">
    <property type="nucleotide sequence ID" value="NZ_PTJC01000005.1"/>
</dbReference>
<dbReference type="OrthoDB" id="9770329at2"/>
<accession>A0A2S6I9T1</accession>
<dbReference type="EMBL" id="PTJC01000005">
    <property type="protein sequence ID" value="PPK88232.1"/>
    <property type="molecule type" value="Genomic_DNA"/>
</dbReference>
<evidence type="ECO:0000313" key="8">
    <source>
        <dbReference type="EMBL" id="PPK88232.1"/>
    </source>
</evidence>
<proteinExistence type="predicted"/>
<dbReference type="InterPro" id="IPR050307">
    <property type="entry name" value="Sterol_Desaturase_Related"/>
</dbReference>
<dbReference type="GO" id="GO:0016020">
    <property type="term" value="C:membrane"/>
    <property type="evidence" value="ECO:0007669"/>
    <property type="project" value="UniProtKB-SubCell"/>
</dbReference>
<evidence type="ECO:0000256" key="1">
    <source>
        <dbReference type="ARBA" id="ARBA00004370"/>
    </source>
</evidence>
<sequence>MPKLRFYYPWFDRRAFPVLAGIVAGLYLLEEVLVLREQQQSKVKRSVINTAVAASGFAVVRAALLPAMVWAGTLAERKRFGLVQWLPLPGPARYVLAFLLLDYTNYLWHVCTHRVPLLFRLHRVHHSDLDMDVTTGFRFHLGEQVFSILFRGGMIALIGAPPKLVLEYEAVFEGCTAFHHSNLRLPAGLEALLARMMITPRAHGIHHSIVEEEFNSNFGVVFPFWDMLHGTRRTDVAQEAVTIGMPAYRDADALTVGRLHKMPVEPIRPWALPDGTVPRRSPNGQLEMTRSGQSLSAGE</sequence>